<gene>
    <name evidence="3" type="ORF">C6V83_05500</name>
</gene>
<sequence>MLRRHFTALAALAVVLTGCAESSGGSGDDAEVTGEPPTTVPASAPPATRHQAAACHTPPPSGRVTRSGYGLEYRSGSIHAAVRPDGGEQVCVEFAKSGPADPQVPPDTLLFTFAGPKGEGAQVEFETVALTGGRLPPLDNGYVPRVGPLDHPIPARVGISVDGAYYHSGECSLLLTTVTAQGAAGRFDCPRATVRAANPFLPSDDVDYEADDLVEPPPTAALSGWFAVRP</sequence>
<dbReference type="EMBL" id="CP027433">
    <property type="protein sequence ID" value="AVL99818.1"/>
    <property type="molecule type" value="Genomic_DNA"/>
</dbReference>
<dbReference type="RefSeq" id="WP_105941550.1">
    <property type="nucleotide sequence ID" value="NZ_CP027433.1"/>
</dbReference>
<keyword evidence="4" id="KW-1185">Reference proteome</keyword>
<dbReference type="Proteomes" id="UP000239814">
    <property type="component" value="Chromosome"/>
</dbReference>
<evidence type="ECO:0000256" key="1">
    <source>
        <dbReference type="SAM" id="MobiDB-lite"/>
    </source>
</evidence>
<organism evidence="3 4">
    <name type="scientific">Gordonia iterans</name>
    <dbReference type="NCBI Taxonomy" id="1004901"/>
    <lineage>
        <taxon>Bacteria</taxon>
        <taxon>Bacillati</taxon>
        <taxon>Actinomycetota</taxon>
        <taxon>Actinomycetes</taxon>
        <taxon>Mycobacteriales</taxon>
        <taxon>Gordoniaceae</taxon>
        <taxon>Gordonia</taxon>
    </lineage>
</organism>
<protein>
    <recommendedName>
        <fullName evidence="5">Lipoprotein</fullName>
    </recommendedName>
</protein>
<dbReference type="OrthoDB" id="4578175at2"/>
<dbReference type="PROSITE" id="PS51257">
    <property type="entry name" value="PROKAR_LIPOPROTEIN"/>
    <property type="match status" value="1"/>
</dbReference>
<feature type="region of interest" description="Disordered" evidence="1">
    <location>
        <begin position="23"/>
        <end position="65"/>
    </location>
</feature>
<accession>A0A2S0KDR2</accession>
<evidence type="ECO:0000256" key="2">
    <source>
        <dbReference type="SAM" id="SignalP"/>
    </source>
</evidence>
<dbReference type="KEGG" id="git:C6V83_05500"/>
<feature type="compositionally biased region" description="Low complexity" evidence="1">
    <location>
        <begin position="36"/>
        <end position="48"/>
    </location>
</feature>
<evidence type="ECO:0000313" key="3">
    <source>
        <dbReference type="EMBL" id="AVL99818.1"/>
    </source>
</evidence>
<feature type="chain" id="PRO_5039532591" description="Lipoprotein" evidence="2">
    <location>
        <begin position="21"/>
        <end position="230"/>
    </location>
</feature>
<evidence type="ECO:0008006" key="5">
    <source>
        <dbReference type="Google" id="ProtNLM"/>
    </source>
</evidence>
<proteinExistence type="predicted"/>
<feature type="signal peptide" evidence="2">
    <location>
        <begin position="1"/>
        <end position="20"/>
    </location>
</feature>
<evidence type="ECO:0000313" key="4">
    <source>
        <dbReference type="Proteomes" id="UP000239814"/>
    </source>
</evidence>
<dbReference type="AlphaFoldDB" id="A0A2S0KDR2"/>
<keyword evidence="2" id="KW-0732">Signal</keyword>
<reference evidence="3 4" key="1">
    <citation type="submission" date="2018-03" db="EMBL/GenBank/DDBJ databases">
        <title>Characteristics and genome of n-alkane degrading marine bacteria Gordonia iterans isolated from crude oil contaminated in Tae-an, South Korea.</title>
        <authorList>
            <person name="Lee S.-S."/>
            <person name="Kim H."/>
        </authorList>
    </citation>
    <scope>NUCLEOTIDE SEQUENCE [LARGE SCALE GENOMIC DNA]</scope>
    <source>
        <strain evidence="3 4">Co17</strain>
    </source>
</reference>
<name>A0A2S0KDR2_9ACTN</name>